<dbReference type="PANTHER" id="PTHR13555:SF68">
    <property type="entry name" value="ZINC FINGER PROTEIN 474"/>
    <property type="match status" value="1"/>
</dbReference>
<dbReference type="AlphaFoldDB" id="A0A7R9AUT9"/>
<feature type="domain" description="C2HC/C3H-type" evidence="6">
    <location>
        <begin position="497"/>
        <end position="524"/>
    </location>
</feature>
<protein>
    <recommendedName>
        <fullName evidence="6">C2HC/C3H-type domain-containing protein</fullName>
    </recommendedName>
</protein>
<dbReference type="GO" id="GO:0008270">
    <property type="term" value="F:zinc ion binding"/>
    <property type="evidence" value="ECO:0007669"/>
    <property type="project" value="UniProtKB-KW"/>
</dbReference>
<keyword evidence="1" id="KW-0479">Metal-binding</keyword>
<evidence type="ECO:0000256" key="3">
    <source>
        <dbReference type="ARBA" id="ARBA00022771"/>
    </source>
</evidence>
<keyword evidence="2" id="KW-0677">Repeat</keyword>
<keyword evidence="3 5" id="KW-0863">Zinc-finger</keyword>
<dbReference type="PROSITE" id="PS52027">
    <property type="entry name" value="ZF_C2HC_C3H"/>
    <property type="match status" value="3"/>
</dbReference>
<organism evidence="7">
    <name type="scientific">Timema shepardi</name>
    <name type="common">Walking stick</name>
    <dbReference type="NCBI Taxonomy" id="629360"/>
    <lineage>
        <taxon>Eukaryota</taxon>
        <taxon>Metazoa</taxon>
        <taxon>Ecdysozoa</taxon>
        <taxon>Arthropoda</taxon>
        <taxon>Hexapoda</taxon>
        <taxon>Insecta</taxon>
        <taxon>Pterygota</taxon>
        <taxon>Neoptera</taxon>
        <taxon>Polyneoptera</taxon>
        <taxon>Phasmatodea</taxon>
        <taxon>Timematodea</taxon>
        <taxon>Timematoidea</taxon>
        <taxon>Timematidae</taxon>
        <taxon>Timema</taxon>
    </lineage>
</organism>
<evidence type="ECO:0000259" key="6">
    <source>
        <dbReference type="PROSITE" id="PS52027"/>
    </source>
</evidence>
<gene>
    <name evidence="7" type="ORF">TSIB3V08_LOCUS5155</name>
</gene>
<dbReference type="PANTHER" id="PTHR13555">
    <property type="entry name" value="C2H2 ZINC FINGER CGI-62-RELATED"/>
    <property type="match status" value="1"/>
</dbReference>
<dbReference type="Gene3D" id="3.30.160.60">
    <property type="entry name" value="Classic Zinc Finger"/>
    <property type="match status" value="4"/>
</dbReference>
<name>A0A7R9AUT9_TIMSH</name>
<reference evidence="7" key="1">
    <citation type="submission" date="2020-11" db="EMBL/GenBank/DDBJ databases">
        <authorList>
            <person name="Tran Van P."/>
        </authorList>
    </citation>
    <scope>NUCLEOTIDE SEQUENCE</scope>
</reference>
<evidence type="ECO:0000256" key="5">
    <source>
        <dbReference type="PROSITE-ProRule" id="PRU01371"/>
    </source>
</evidence>
<feature type="domain" description="C2HC/C3H-type" evidence="6">
    <location>
        <begin position="153"/>
        <end position="182"/>
    </location>
</feature>
<sequence>MSMVRVGLVEKCDGVSTEFLVSFLWPNATEIGIRHADMVVLVVVVYEDNVVDRNKKVIQRLRERRTTNSLPEISCERTSSALAVDYEGVDDLGVAGSYLQVAPALTAPMSIPRWQRNNEELPVHLRRPEVVRPSHPLSVDQWNQFAWESSQASLVPCENCGRTFAPDRLEVHQRSCKTPLPGAPRKLALQQVAEVTICSCPDLSCQPARLAPGLRHIPLRRRSQGRGTIYHTLPPTAIARGSCWADQQSLVMREPMFILHKTAIELGEGCMGGRNQHLRKECSHESQTATSRPQSTGPPSIHCHICGRIFATTKSVSIHEPQCLDKWKHKNSKLTPSHITPEPLRPNSGASPTRRTVNCYLCGREFGSLSIAIHEPQCLNKWHLENSKLPTHQRRPEPVKPDIRFTGQHTYAGEFKRKRHILRNVDWWSYLDKIANRVSKVERDKHIDELKERRKLGQYRDIGQNGQEETMEEEAATEGKVDYQGTMDAIWQSHLEQLVPCAACGRTFMPDRLPVHERSCKGPK</sequence>
<dbReference type="InterPro" id="IPR049899">
    <property type="entry name" value="Znf_C2HC_C3H"/>
</dbReference>
<evidence type="ECO:0000256" key="2">
    <source>
        <dbReference type="ARBA" id="ARBA00022737"/>
    </source>
</evidence>
<keyword evidence="4" id="KW-0862">Zinc</keyword>
<dbReference type="InterPro" id="IPR026319">
    <property type="entry name" value="ZC2HC1A/B-like"/>
</dbReference>
<evidence type="ECO:0000256" key="4">
    <source>
        <dbReference type="ARBA" id="ARBA00022833"/>
    </source>
</evidence>
<evidence type="ECO:0000313" key="7">
    <source>
        <dbReference type="EMBL" id="CAD7261002.1"/>
    </source>
</evidence>
<feature type="domain" description="C2HC/C3H-type" evidence="6">
    <location>
        <begin position="355"/>
        <end position="384"/>
    </location>
</feature>
<evidence type="ECO:0000256" key="1">
    <source>
        <dbReference type="ARBA" id="ARBA00022723"/>
    </source>
</evidence>
<dbReference type="EMBL" id="OC001952">
    <property type="protein sequence ID" value="CAD7261002.1"/>
    <property type="molecule type" value="Genomic_DNA"/>
</dbReference>
<dbReference type="Pfam" id="PF13913">
    <property type="entry name" value="zf-C2HC_2"/>
    <property type="match status" value="4"/>
</dbReference>
<accession>A0A7R9AUT9</accession>
<proteinExistence type="predicted"/>